<sequence>MEMGKRASSCAPASTRSSKRPHRRRRVLRPRAEALEPGLRQGRAPRAVGGPEGRHCGRGGCTMMQHCMRISRGVEVYHDAALHADKPMELLVEVHLPWYFLQEAKVGCAAAPASSLLRASPEGDENCWSSYTSPRSSTSSAVPACLVHGGNARSWWRDAAASAHGLAERAGELVGNAERVADDGIEVASPPCDGASARSRRTASHALASSSSSASRSIRSEVLAAPRVEDDLGSSSDEGTQAAAMSNGSGCLGHSSTAQWSSDQEGPRSMRSASSSSAAHGGSCQ</sequence>
<evidence type="ECO:0000313" key="3">
    <source>
        <dbReference type="Proteomes" id="UP000298652"/>
    </source>
</evidence>
<dbReference type="EMBL" id="CM016560">
    <property type="protein sequence ID" value="TKV98374.1"/>
    <property type="molecule type" value="Genomic_DNA"/>
</dbReference>
<proteinExistence type="predicted"/>
<evidence type="ECO:0000256" key="1">
    <source>
        <dbReference type="SAM" id="MobiDB-lite"/>
    </source>
</evidence>
<feature type="compositionally biased region" description="Polar residues" evidence="1">
    <location>
        <begin position="233"/>
        <end position="264"/>
    </location>
</feature>
<feature type="region of interest" description="Disordered" evidence="1">
    <location>
        <begin position="120"/>
        <end position="141"/>
    </location>
</feature>
<accession>A0A4U6TC95</accession>
<evidence type="ECO:0000313" key="2">
    <source>
        <dbReference type="EMBL" id="TKV98374.1"/>
    </source>
</evidence>
<dbReference type="Gramene" id="TKV98374">
    <property type="protein sequence ID" value="TKV98374"/>
    <property type="gene ID" value="SEVIR_9G556701v2"/>
</dbReference>
<name>A0A4U6TC95_SETVI</name>
<protein>
    <submittedName>
        <fullName evidence="2">Uncharacterized protein</fullName>
    </submittedName>
</protein>
<feature type="region of interest" description="Disordered" evidence="1">
    <location>
        <begin position="185"/>
        <end position="285"/>
    </location>
</feature>
<dbReference type="AlphaFoldDB" id="A0A4U6TC95"/>
<feature type="compositionally biased region" description="Low complexity" evidence="1">
    <location>
        <begin position="129"/>
        <end position="140"/>
    </location>
</feature>
<gene>
    <name evidence="2" type="ORF">SEVIR_9G556701v2</name>
</gene>
<keyword evidence="3" id="KW-1185">Reference proteome</keyword>
<feature type="compositionally biased region" description="Basic residues" evidence="1">
    <location>
        <begin position="17"/>
        <end position="29"/>
    </location>
</feature>
<feature type="region of interest" description="Disordered" evidence="1">
    <location>
        <begin position="1"/>
        <end position="52"/>
    </location>
</feature>
<feature type="compositionally biased region" description="Low complexity" evidence="1">
    <location>
        <begin position="204"/>
        <end position="217"/>
    </location>
</feature>
<reference evidence="2" key="1">
    <citation type="submission" date="2019-03" db="EMBL/GenBank/DDBJ databases">
        <title>WGS assembly of Setaria viridis.</title>
        <authorList>
            <person name="Huang P."/>
            <person name="Jenkins J."/>
            <person name="Grimwood J."/>
            <person name="Barry K."/>
            <person name="Healey A."/>
            <person name="Mamidi S."/>
            <person name="Sreedasyam A."/>
            <person name="Shu S."/>
            <person name="Feldman M."/>
            <person name="Wu J."/>
            <person name="Yu Y."/>
            <person name="Chen C."/>
            <person name="Johnson J."/>
            <person name="Rokhsar D."/>
            <person name="Baxter I."/>
            <person name="Schmutz J."/>
            <person name="Brutnell T."/>
            <person name="Kellogg E."/>
        </authorList>
    </citation>
    <scope>NUCLEOTIDE SEQUENCE [LARGE SCALE GENOMIC DNA]</scope>
</reference>
<dbReference type="Proteomes" id="UP000298652">
    <property type="component" value="Chromosome 9"/>
</dbReference>
<organism evidence="2 3">
    <name type="scientific">Setaria viridis</name>
    <name type="common">Green bristlegrass</name>
    <name type="synonym">Setaria italica subsp. viridis</name>
    <dbReference type="NCBI Taxonomy" id="4556"/>
    <lineage>
        <taxon>Eukaryota</taxon>
        <taxon>Viridiplantae</taxon>
        <taxon>Streptophyta</taxon>
        <taxon>Embryophyta</taxon>
        <taxon>Tracheophyta</taxon>
        <taxon>Spermatophyta</taxon>
        <taxon>Magnoliopsida</taxon>
        <taxon>Liliopsida</taxon>
        <taxon>Poales</taxon>
        <taxon>Poaceae</taxon>
        <taxon>PACMAD clade</taxon>
        <taxon>Panicoideae</taxon>
        <taxon>Panicodae</taxon>
        <taxon>Paniceae</taxon>
        <taxon>Cenchrinae</taxon>
        <taxon>Setaria</taxon>
    </lineage>
</organism>